<name>A0A9X1QL19_9SPHN</name>
<dbReference type="InterPro" id="IPR035985">
    <property type="entry name" value="Ubiquitin-activating_enz"/>
</dbReference>
<evidence type="ECO:0000259" key="2">
    <source>
        <dbReference type="Pfam" id="PF00899"/>
    </source>
</evidence>
<dbReference type="Pfam" id="PF00899">
    <property type="entry name" value="ThiF"/>
    <property type="match status" value="1"/>
</dbReference>
<evidence type="ECO:0000313" key="4">
    <source>
        <dbReference type="Proteomes" id="UP001139410"/>
    </source>
</evidence>
<protein>
    <submittedName>
        <fullName evidence="3">HesA/MoeB/ThiF family protein</fullName>
    </submittedName>
</protein>
<dbReference type="PANTHER" id="PTHR10953:SF102">
    <property type="entry name" value="ADENYLYLTRANSFERASE AND SULFURTRANSFERASE MOCS3"/>
    <property type="match status" value="1"/>
</dbReference>
<dbReference type="GO" id="GO:0004792">
    <property type="term" value="F:thiosulfate-cyanide sulfurtransferase activity"/>
    <property type="evidence" value="ECO:0007669"/>
    <property type="project" value="TreeGrafter"/>
</dbReference>
<dbReference type="InterPro" id="IPR045886">
    <property type="entry name" value="ThiF/MoeB/HesA"/>
</dbReference>
<keyword evidence="4" id="KW-1185">Reference proteome</keyword>
<dbReference type="InterPro" id="IPR000594">
    <property type="entry name" value="ThiF_NAD_FAD-bd"/>
</dbReference>
<sequence length="253" mass="26611">MALSDEELDRYARHIVLPQIGGAGQLRLKAANVAVVGAGGIGAGIIPALAGAGIGQLTIIDDDRVELSNLQRQPLYASNQIGERKVDLAARFIGKRNPHVECRTVADRIEADNVDAILSGHDLIVDGTDNFATRLIVSDAAVRLDIPLISAAAQQFQGQVALFRGQPCYRCFVGDAFDADDCDTCAELGVLGALTATMGNFAALLAIKVITGIGPDAAGKLHLLDGLSLTWRQLRLVADPACRSCGTDNAADR</sequence>
<reference evidence="3" key="1">
    <citation type="submission" date="2022-01" db="EMBL/GenBank/DDBJ databases">
        <authorList>
            <person name="Jo J.-H."/>
            <person name="Im W.-T."/>
        </authorList>
    </citation>
    <scope>NUCLEOTIDE SEQUENCE</scope>
    <source>
        <strain evidence="3">G124</strain>
    </source>
</reference>
<evidence type="ECO:0000313" key="3">
    <source>
        <dbReference type="EMBL" id="MCF2513888.1"/>
    </source>
</evidence>
<dbReference type="AlphaFoldDB" id="A0A9X1QL19"/>
<dbReference type="FunFam" id="3.40.50.720:FF:000080">
    <property type="entry name" value="Thiazole biosynthesis adenylyltransferase ThiF"/>
    <property type="match status" value="1"/>
</dbReference>
<dbReference type="CDD" id="cd00757">
    <property type="entry name" value="ThiF_MoeB_HesA_family"/>
    <property type="match status" value="1"/>
</dbReference>
<dbReference type="GO" id="GO:0008641">
    <property type="term" value="F:ubiquitin-like modifier activating enzyme activity"/>
    <property type="evidence" value="ECO:0007669"/>
    <property type="project" value="InterPro"/>
</dbReference>
<proteinExistence type="inferred from homology"/>
<organism evidence="3 4">
    <name type="scientific">Sphingomonas cremea</name>
    <dbReference type="NCBI Taxonomy" id="2904799"/>
    <lineage>
        <taxon>Bacteria</taxon>
        <taxon>Pseudomonadati</taxon>
        <taxon>Pseudomonadota</taxon>
        <taxon>Alphaproteobacteria</taxon>
        <taxon>Sphingomonadales</taxon>
        <taxon>Sphingomonadaceae</taxon>
        <taxon>Sphingomonas</taxon>
    </lineage>
</organism>
<dbReference type="GO" id="GO:0016779">
    <property type="term" value="F:nucleotidyltransferase activity"/>
    <property type="evidence" value="ECO:0007669"/>
    <property type="project" value="TreeGrafter"/>
</dbReference>
<dbReference type="GO" id="GO:0005829">
    <property type="term" value="C:cytosol"/>
    <property type="evidence" value="ECO:0007669"/>
    <property type="project" value="TreeGrafter"/>
</dbReference>
<feature type="domain" description="THIF-type NAD/FAD binding fold" evidence="2">
    <location>
        <begin position="11"/>
        <end position="243"/>
    </location>
</feature>
<comment type="caution">
    <text evidence="3">The sequence shown here is derived from an EMBL/GenBank/DDBJ whole genome shotgun (WGS) entry which is preliminary data.</text>
</comment>
<dbReference type="GO" id="GO:0008146">
    <property type="term" value="F:sulfotransferase activity"/>
    <property type="evidence" value="ECO:0007669"/>
    <property type="project" value="TreeGrafter"/>
</dbReference>
<evidence type="ECO:0000256" key="1">
    <source>
        <dbReference type="ARBA" id="ARBA00009919"/>
    </source>
</evidence>
<accession>A0A9X1QL19</accession>
<dbReference type="SUPFAM" id="SSF69572">
    <property type="entry name" value="Activating enzymes of the ubiquitin-like proteins"/>
    <property type="match status" value="1"/>
</dbReference>
<gene>
    <name evidence="3" type="ORF">LVY65_02235</name>
</gene>
<dbReference type="RefSeq" id="WP_235066382.1">
    <property type="nucleotide sequence ID" value="NZ_JAKFGM010000001.1"/>
</dbReference>
<dbReference type="PANTHER" id="PTHR10953">
    <property type="entry name" value="UBIQUITIN-ACTIVATING ENZYME E1"/>
    <property type="match status" value="1"/>
</dbReference>
<comment type="similarity">
    <text evidence="1">Belongs to the HesA/MoeB/ThiF family.</text>
</comment>
<dbReference type="Proteomes" id="UP001139410">
    <property type="component" value="Unassembled WGS sequence"/>
</dbReference>
<dbReference type="Gene3D" id="3.40.50.720">
    <property type="entry name" value="NAD(P)-binding Rossmann-like Domain"/>
    <property type="match status" value="1"/>
</dbReference>
<dbReference type="EMBL" id="JAKFGM010000001">
    <property type="protein sequence ID" value="MCF2513888.1"/>
    <property type="molecule type" value="Genomic_DNA"/>
</dbReference>